<proteinExistence type="predicted"/>
<dbReference type="EMBL" id="UINC01008571">
    <property type="protein sequence ID" value="SVA38555.1"/>
    <property type="molecule type" value="Genomic_DNA"/>
</dbReference>
<accession>A0A381VDX1</accession>
<dbReference type="AlphaFoldDB" id="A0A381VDX1"/>
<evidence type="ECO:0000313" key="2">
    <source>
        <dbReference type="EMBL" id="SVA38555.1"/>
    </source>
</evidence>
<organism evidence="2">
    <name type="scientific">marine metagenome</name>
    <dbReference type="NCBI Taxonomy" id="408172"/>
    <lineage>
        <taxon>unclassified sequences</taxon>
        <taxon>metagenomes</taxon>
        <taxon>ecological metagenomes</taxon>
    </lineage>
</organism>
<name>A0A381VDX1_9ZZZZ</name>
<feature type="compositionally biased region" description="Polar residues" evidence="1">
    <location>
        <begin position="481"/>
        <end position="490"/>
    </location>
</feature>
<evidence type="ECO:0000256" key="1">
    <source>
        <dbReference type="SAM" id="MobiDB-lite"/>
    </source>
</evidence>
<reference evidence="2" key="1">
    <citation type="submission" date="2018-05" db="EMBL/GenBank/DDBJ databases">
        <authorList>
            <person name="Lanie J.A."/>
            <person name="Ng W.-L."/>
            <person name="Kazmierczak K.M."/>
            <person name="Andrzejewski T.M."/>
            <person name="Davidsen T.M."/>
            <person name="Wayne K.J."/>
            <person name="Tettelin H."/>
            <person name="Glass J.I."/>
            <person name="Rusch D."/>
            <person name="Podicherti R."/>
            <person name="Tsui H.-C.T."/>
            <person name="Winkler M.E."/>
        </authorList>
    </citation>
    <scope>NUCLEOTIDE SEQUENCE</scope>
</reference>
<gene>
    <name evidence="2" type="ORF">METZ01_LOCUS91409</name>
</gene>
<feature type="non-terminal residue" evidence="2">
    <location>
        <position position="685"/>
    </location>
</feature>
<feature type="region of interest" description="Disordered" evidence="1">
    <location>
        <begin position="466"/>
        <end position="490"/>
    </location>
</feature>
<sequence length="685" mass="77167">MFKNISPLFTLFIFQVVSAQLIYEGPDDPAGDPSNIRDARMDGNRILLYFKNTTQLSNWEPGGLSDVSIWPNDPTGTRMVDGIGLLIGAKVYIYNDQDSTTLDTHVIVDTSVIKNSPETLHEVYFLQTEYREEVDLNDAGTVNWTLQPVEGYFNPSQNYPAMSDDPNSWPVGGWPYTGSDKQWENEWDGRFGRGVKYADLETYFVANDAQDQEYLQNKWIYSGNTSPDSCLGPYTNIDSCNVYCDSSCIPTEAFEYYPRPDRLIQGSASVQPGLPWGGLGLRVAARAFQWNNPLVRDALFWEYNIFNVSEHDITEAAFGYWVDNAIGGENADDEYGYFETDLDLSYSWDEDGVGFAGSTPGIMGFAFLESPGIAYDDTDNDNDGLLNEERTNDAGQLIGPYDGIHDLQQFLDFYGLTDNDLKDHYEGDEDQDWKFPVFDEQGNCIQVNDDVGLDGVGPNDVNYISPDADGTECDGRPSTDGLKNSEPNFATTDVSESDMLGLTTFQLFRIDSHTPSPETKWFKNDDVMWDMMQDTLLMQYNASSSNLVELFASGKFQLSKNQFEHISMAELHSFDNLTGLPGGQSQEATALFELKKTVQLIYESDYRFAQPPLAPTLTAEAGDNKVILTWNNISEFSRDPFLPDSIQYDFEGYKIYRSTDKYLKDAQIITDGFGNPMFYEPMFQC</sequence>
<protein>
    <submittedName>
        <fullName evidence="2">Uncharacterized protein</fullName>
    </submittedName>
</protein>